<gene>
    <name evidence="8" type="ORF">HDA36_004120</name>
</gene>
<evidence type="ECO:0000256" key="3">
    <source>
        <dbReference type="ARBA" id="ARBA00022692"/>
    </source>
</evidence>
<dbReference type="InterPro" id="IPR011701">
    <property type="entry name" value="MFS"/>
</dbReference>
<evidence type="ECO:0000256" key="4">
    <source>
        <dbReference type="ARBA" id="ARBA00022989"/>
    </source>
</evidence>
<feature type="domain" description="Major facilitator superfamily (MFS) profile" evidence="7">
    <location>
        <begin position="13"/>
        <end position="81"/>
    </location>
</feature>
<dbReference type="GO" id="GO:0005886">
    <property type="term" value="C:plasma membrane"/>
    <property type="evidence" value="ECO:0007669"/>
    <property type="project" value="UniProtKB-SubCell"/>
</dbReference>
<dbReference type="EMBL" id="JACHDB010000001">
    <property type="protein sequence ID" value="MBB5434036.1"/>
    <property type="molecule type" value="Genomic_DNA"/>
</dbReference>
<dbReference type="PANTHER" id="PTHR43124:SF10">
    <property type="entry name" value="PURINE EFFLUX PUMP PBUE"/>
    <property type="match status" value="1"/>
</dbReference>
<dbReference type="SUPFAM" id="SSF103473">
    <property type="entry name" value="MFS general substrate transporter"/>
    <property type="match status" value="1"/>
</dbReference>
<feature type="transmembrane region" description="Helical" evidence="6">
    <location>
        <begin position="12"/>
        <end position="36"/>
    </location>
</feature>
<keyword evidence="3 6" id="KW-0812">Transmembrane</keyword>
<proteinExistence type="predicted"/>
<accession>A0A7W8VEZ6</accession>
<comment type="caution">
    <text evidence="8">The sequence shown here is derived from an EMBL/GenBank/DDBJ whole genome shotgun (WGS) entry which is preliminary data.</text>
</comment>
<evidence type="ECO:0000313" key="8">
    <source>
        <dbReference type="EMBL" id="MBB5434036.1"/>
    </source>
</evidence>
<reference evidence="8 9" key="1">
    <citation type="submission" date="2020-08" db="EMBL/GenBank/DDBJ databases">
        <title>Sequencing the genomes of 1000 actinobacteria strains.</title>
        <authorList>
            <person name="Klenk H.-P."/>
        </authorList>
    </citation>
    <scope>NUCLEOTIDE SEQUENCE [LARGE SCALE GENOMIC DNA]</scope>
    <source>
        <strain evidence="8 9">DSM 44551</strain>
    </source>
</reference>
<evidence type="ECO:0000256" key="2">
    <source>
        <dbReference type="ARBA" id="ARBA00022475"/>
    </source>
</evidence>
<evidence type="ECO:0000259" key="7">
    <source>
        <dbReference type="PROSITE" id="PS50850"/>
    </source>
</evidence>
<keyword evidence="2" id="KW-1003">Cell membrane</keyword>
<dbReference type="PANTHER" id="PTHR43124">
    <property type="entry name" value="PURINE EFFLUX PUMP PBUE"/>
    <property type="match status" value="1"/>
</dbReference>
<organism evidence="8 9">
    <name type="scientific">Nocardiopsis composta</name>
    <dbReference type="NCBI Taxonomy" id="157465"/>
    <lineage>
        <taxon>Bacteria</taxon>
        <taxon>Bacillati</taxon>
        <taxon>Actinomycetota</taxon>
        <taxon>Actinomycetes</taxon>
        <taxon>Streptosporangiales</taxon>
        <taxon>Nocardiopsidaceae</taxon>
        <taxon>Nocardiopsis</taxon>
    </lineage>
</organism>
<evidence type="ECO:0000256" key="5">
    <source>
        <dbReference type="ARBA" id="ARBA00023136"/>
    </source>
</evidence>
<dbReference type="InterPro" id="IPR050189">
    <property type="entry name" value="MFS_Efflux_Transporters"/>
</dbReference>
<dbReference type="Proteomes" id="UP000572635">
    <property type="component" value="Unassembled WGS sequence"/>
</dbReference>
<dbReference type="Pfam" id="PF07690">
    <property type="entry name" value="MFS_1"/>
    <property type="match status" value="1"/>
</dbReference>
<dbReference type="Gene3D" id="1.20.1250.20">
    <property type="entry name" value="MFS general substrate transporter like domains"/>
    <property type="match status" value="1"/>
</dbReference>
<comment type="subcellular location">
    <subcellularLocation>
        <location evidence="1">Cell membrane</location>
        <topology evidence="1">Multi-pass membrane protein</topology>
    </subcellularLocation>
</comment>
<dbReference type="InterPro" id="IPR036259">
    <property type="entry name" value="MFS_trans_sf"/>
</dbReference>
<dbReference type="AlphaFoldDB" id="A0A7W8VEZ6"/>
<evidence type="ECO:0000313" key="9">
    <source>
        <dbReference type="Proteomes" id="UP000572635"/>
    </source>
</evidence>
<protein>
    <submittedName>
        <fullName evidence="8">Putative MFS family arabinose efflux permease</fullName>
    </submittedName>
</protein>
<keyword evidence="9" id="KW-1185">Reference proteome</keyword>
<dbReference type="GO" id="GO:0022857">
    <property type="term" value="F:transmembrane transporter activity"/>
    <property type="evidence" value="ECO:0007669"/>
    <property type="project" value="InterPro"/>
</dbReference>
<keyword evidence="5 6" id="KW-0472">Membrane</keyword>
<evidence type="ECO:0000256" key="6">
    <source>
        <dbReference type="SAM" id="Phobius"/>
    </source>
</evidence>
<feature type="transmembrane region" description="Helical" evidence="6">
    <location>
        <begin position="48"/>
        <end position="72"/>
    </location>
</feature>
<dbReference type="InterPro" id="IPR020846">
    <property type="entry name" value="MFS_dom"/>
</dbReference>
<keyword evidence="4 6" id="KW-1133">Transmembrane helix</keyword>
<name>A0A7W8VEZ6_9ACTN</name>
<dbReference type="PROSITE" id="PS50850">
    <property type="entry name" value="MFS"/>
    <property type="match status" value="1"/>
</dbReference>
<sequence length="81" mass="8394">MVTRHSGAAGTGWPACLLLATFVIGTDDFVIAGVLPKIAREQGVGEPAAGQLVTVFSVTYALAAPVIAVATARWPRRSSAW</sequence>
<evidence type="ECO:0000256" key="1">
    <source>
        <dbReference type="ARBA" id="ARBA00004651"/>
    </source>
</evidence>